<dbReference type="PANTHER" id="PTHR22762:SF133">
    <property type="entry name" value="P-TYPE DOMAIN-CONTAINING PROTEIN"/>
    <property type="match status" value="1"/>
</dbReference>
<dbReference type="OMA" id="FNYPNDP"/>
<dbReference type="GO" id="GO:0030246">
    <property type="term" value="F:carbohydrate binding"/>
    <property type="evidence" value="ECO:0007669"/>
    <property type="project" value="InterPro"/>
</dbReference>
<dbReference type="InterPro" id="IPR011013">
    <property type="entry name" value="Gal_mutarotase_sf_dom"/>
</dbReference>
<evidence type="ECO:0000259" key="8">
    <source>
        <dbReference type="Pfam" id="PF01055"/>
    </source>
</evidence>
<dbReference type="InterPro" id="IPR030459">
    <property type="entry name" value="Glyco_hydro_31_CS"/>
</dbReference>
<reference evidence="10 11" key="2">
    <citation type="submission" date="2018-11" db="EMBL/GenBank/DDBJ databases">
        <authorList>
            <consortium name="Pathogen Informatics"/>
        </authorList>
    </citation>
    <scope>NUCLEOTIDE SEQUENCE [LARGE SCALE GENOMIC DNA]</scope>
</reference>
<dbReference type="InterPro" id="IPR048395">
    <property type="entry name" value="Glyco_hydro_31_C"/>
</dbReference>
<dbReference type="WBParaSite" id="TCLT_0000100801-mRNA-1">
    <property type="protein sequence ID" value="TCLT_0000100801-mRNA-1"/>
    <property type="gene ID" value="TCLT_0000100801"/>
</dbReference>
<dbReference type="AlphaFoldDB" id="A0A158RAV8"/>
<keyword evidence="3 6" id="KW-0378">Hydrolase</keyword>
<dbReference type="GO" id="GO:0005975">
    <property type="term" value="P:carbohydrate metabolic process"/>
    <property type="evidence" value="ECO:0007669"/>
    <property type="project" value="InterPro"/>
</dbReference>
<dbReference type="Gene3D" id="2.60.40.1760">
    <property type="entry name" value="glycosyl hydrolase (family 31)"/>
    <property type="match status" value="1"/>
</dbReference>
<comment type="similarity">
    <text evidence="1 6">Belongs to the glycosyl hydrolase 31 family.</text>
</comment>
<dbReference type="Gene3D" id="3.20.20.80">
    <property type="entry name" value="Glycosidases"/>
    <property type="match status" value="1"/>
</dbReference>
<dbReference type="InterPro" id="IPR017853">
    <property type="entry name" value="GH"/>
</dbReference>
<dbReference type="SUPFAM" id="SSF51445">
    <property type="entry name" value="(Trans)glycosidases"/>
    <property type="match status" value="1"/>
</dbReference>
<dbReference type="EMBL" id="UYYF01000103">
    <property type="protein sequence ID" value="VDM96215.1"/>
    <property type="molecule type" value="Genomic_DNA"/>
</dbReference>
<dbReference type="PROSITE" id="PS00129">
    <property type="entry name" value="GLYCOSYL_HYDROL_F31_1"/>
    <property type="match status" value="1"/>
</dbReference>
<keyword evidence="11" id="KW-1185">Reference proteome</keyword>
<dbReference type="SUPFAM" id="SSF51011">
    <property type="entry name" value="Glycosyl hydrolase domain"/>
    <property type="match status" value="1"/>
</dbReference>
<dbReference type="PANTHER" id="PTHR22762">
    <property type="entry name" value="ALPHA-GLUCOSIDASE"/>
    <property type="match status" value="1"/>
</dbReference>
<dbReference type="Pfam" id="PF21365">
    <property type="entry name" value="Glyco_hydro_31_3rd"/>
    <property type="match status" value="1"/>
</dbReference>
<organism evidence="12">
    <name type="scientific">Thelazia callipaeda</name>
    <name type="common">Oriental eyeworm</name>
    <name type="synonym">Parasitic nematode</name>
    <dbReference type="NCBI Taxonomy" id="103827"/>
    <lineage>
        <taxon>Eukaryota</taxon>
        <taxon>Metazoa</taxon>
        <taxon>Ecdysozoa</taxon>
        <taxon>Nematoda</taxon>
        <taxon>Chromadorea</taxon>
        <taxon>Rhabditida</taxon>
        <taxon>Spirurina</taxon>
        <taxon>Spiruromorpha</taxon>
        <taxon>Thelazioidea</taxon>
        <taxon>Thelaziidae</taxon>
        <taxon>Thelazia</taxon>
    </lineage>
</organism>
<evidence type="ECO:0000256" key="5">
    <source>
        <dbReference type="ARBA" id="ARBA00023295"/>
    </source>
</evidence>
<evidence type="ECO:0000313" key="10">
    <source>
        <dbReference type="EMBL" id="VDM96215.1"/>
    </source>
</evidence>
<proteinExistence type="inferred from homology"/>
<dbReference type="STRING" id="103827.A0A158RAV8"/>
<evidence type="ECO:0000256" key="1">
    <source>
        <dbReference type="ARBA" id="ARBA00007806"/>
    </source>
</evidence>
<evidence type="ECO:0000259" key="9">
    <source>
        <dbReference type="Pfam" id="PF21365"/>
    </source>
</evidence>
<dbReference type="SUPFAM" id="SSF74650">
    <property type="entry name" value="Galactose mutarotase-like"/>
    <property type="match status" value="1"/>
</dbReference>
<evidence type="ECO:0000256" key="3">
    <source>
        <dbReference type="ARBA" id="ARBA00022801"/>
    </source>
</evidence>
<feature type="compositionally biased region" description="Low complexity" evidence="7">
    <location>
        <begin position="897"/>
        <end position="909"/>
    </location>
</feature>
<accession>A0A158RAV8</accession>
<feature type="region of interest" description="Disordered" evidence="7">
    <location>
        <begin position="882"/>
        <end position="909"/>
    </location>
</feature>
<evidence type="ECO:0000256" key="4">
    <source>
        <dbReference type="ARBA" id="ARBA00023180"/>
    </source>
</evidence>
<keyword evidence="5 6" id="KW-0326">Glycosidase</keyword>
<keyword evidence="4" id="KW-0325">Glycoprotein</keyword>
<dbReference type="Proteomes" id="UP000276776">
    <property type="component" value="Unassembled WGS sequence"/>
</dbReference>
<evidence type="ECO:0000313" key="11">
    <source>
        <dbReference type="Proteomes" id="UP000276776"/>
    </source>
</evidence>
<dbReference type="Pfam" id="PF01055">
    <property type="entry name" value="Glyco_hydro_31_2nd"/>
    <property type="match status" value="1"/>
</dbReference>
<gene>
    <name evidence="10" type="ORF">TCLT_LOCUS1009</name>
</gene>
<dbReference type="InterPro" id="IPR030458">
    <property type="entry name" value="Glyco_hydro_31_AS"/>
</dbReference>
<dbReference type="PROSITE" id="PS00707">
    <property type="entry name" value="GLYCOSYL_HYDROL_F31_2"/>
    <property type="match status" value="1"/>
</dbReference>
<keyword evidence="2" id="KW-0732">Signal</keyword>
<protein>
    <submittedName>
        <fullName evidence="12">Gal_mutarotas_2 domain-containing protein</fullName>
    </submittedName>
</protein>
<dbReference type="InterPro" id="IPR013780">
    <property type="entry name" value="Glyco_hydro_b"/>
</dbReference>
<sequence>MPRASVTSDEKLKVEVDKTDENIFFFRILRNSTGIAIWDTSIGGLLFAHQYIQIATFLPTRQIYGIGEHQHLTLMHDLSKYQTWPMFGRDQASSVDNPHGNLYGVHPFYICLENDGKAHGVFILNSNAQEVTFGPAPHLIYRTIGGMLDITFFPGPQPEDVIKQYTAFIGKPFLPAYFALGFQLCRYGYKNLEEMESVVSRVQKAGIPLDTTYADIDYMNRYQDFTIAQTWQGLSDYVDKLHENELNLFLIFDPAVQIDSAAFKNACWRVLSIFFCLFSLNQTNNCAFYHSNYYYLFNQVFQNAGFIEWQTMDDVQERVNYDNYSGSYDYVTDTKIMISVVWPDWYVAFPDFSNNKTIMWWNYEMGKMYQEIKFDGIWLDMNEPAVFGTNEEKPWYFDQEDRPVKLVPLWCPLNNSWDDPPYKTYGVYGWGNTAQLCSKTLCMNAVTNDGKQLFYNTKSLYGIWETVVNAEAFENIVGKRRSIITRSTFPSSGHYSGHWLGDNTSGWKWLQASIIGMIEFNIFGIPYVGADICGFSGNTTEELCLRWSQLGAFYPFSRNHNTKGARPQDPAEWPAVARAARQALLFRYHYLPYLYSLMFECSLNGGTVVRPLFFEFPNDSNTYQLDYQFMWGSAMVFVPVVYEYASTVHGYLPPTALWYSLRESDYGMKVCNSSSEYAAPITDMMPVFVRGGYIVPRQKAETTSAASRRNPFELLIAPNSNGEAEGLLYWDDGISVVKDIHQYKYYKWIFHYIADRSEVRISISTQTSHVNITFFSDFTVNRSCKELAVPSLDIIDIISYQCSADFSTATINGIRLNISADAVKQIKAQLYIKSRKLIDLSSQKDVLLKWSHDCSRNTNSMHESYPPKCVNDPHNEAVQQIQQMQQNGPTHTDKALTNSKCTTSKNNSN</sequence>
<feature type="domain" description="Glycosyl hydrolase family 31 C-terminal" evidence="9">
    <location>
        <begin position="605"/>
        <end position="695"/>
    </location>
</feature>
<dbReference type="OrthoDB" id="1334205at2759"/>
<reference evidence="12" key="1">
    <citation type="submission" date="2016-04" db="UniProtKB">
        <authorList>
            <consortium name="WormBaseParasite"/>
        </authorList>
    </citation>
    <scope>IDENTIFICATION</scope>
</reference>
<feature type="domain" description="Glycoside hydrolase family 31 TIM barrel" evidence="8">
    <location>
        <begin position="172"/>
        <end position="597"/>
    </location>
</feature>
<evidence type="ECO:0000256" key="2">
    <source>
        <dbReference type="ARBA" id="ARBA00022729"/>
    </source>
</evidence>
<dbReference type="CDD" id="cd14752">
    <property type="entry name" value="GH31_N"/>
    <property type="match status" value="1"/>
</dbReference>
<evidence type="ECO:0000313" key="12">
    <source>
        <dbReference type="WBParaSite" id="TCLT_0000100801-mRNA-1"/>
    </source>
</evidence>
<evidence type="ECO:0000256" key="7">
    <source>
        <dbReference type="SAM" id="MobiDB-lite"/>
    </source>
</evidence>
<evidence type="ECO:0000256" key="6">
    <source>
        <dbReference type="RuleBase" id="RU361185"/>
    </source>
</evidence>
<dbReference type="InterPro" id="IPR000322">
    <property type="entry name" value="Glyco_hydro_31_TIM"/>
</dbReference>
<dbReference type="Gene3D" id="2.60.40.1180">
    <property type="entry name" value="Golgi alpha-mannosidase II"/>
    <property type="match status" value="2"/>
</dbReference>
<dbReference type="GO" id="GO:0004558">
    <property type="term" value="F:alpha-1,4-glucosidase activity"/>
    <property type="evidence" value="ECO:0007669"/>
    <property type="project" value="TreeGrafter"/>
</dbReference>
<name>A0A158RAV8_THECL</name>
<dbReference type="CDD" id="cd06602">
    <property type="entry name" value="GH31_MGAM_SI_GAA"/>
    <property type="match status" value="1"/>
</dbReference>